<feature type="region of interest" description="Disordered" evidence="1">
    <location>
        <begin position="68"/>
        <end position="96"/>
    </location>
</feature>
<protein>
    <submittedName>
        <fullName evidence="3">Uncharacterized protein</fullName>
    </submittedName>
</protein>
<feature type="compositionally biased region" description="Basic and acidic residues" evidence="1">
    <location>
        <begin position="1"/>
        <end position="11"/>
    </location>
</feature>
<dbReference type="eggNOG" id="ENOG502TCTC">
    <property type="taxonomic scope" value="Eukaryota"/>
</dbReference>
<proteinExistence type="predicted"/>
<accession>K0TNJ4</accession>
<evidence type="ECO:0000313" key="3">
    <source>
        <dbReference type="EMBL" id="EJK73587.1"/>
    </source>
</evidence>
<evidence type="ECO:0000313" key="4">
    <source>
        <dbReference type="Proteomes" id="UP000266841"/>
    </source>
</evidence>
<gene>
    <name evidence="3" type="ORF">THAOC_04778</name>
</gene>
<keyword evidence="2" id="KW-0472">Membrane</keyword>
<evidence type="ECO:0000256" key="2">
    <source>
        <dbReference type="SAM" id="Phobius"/>
    </source>
</evidence>
<sequence length="388" mass="43268">MRAVRVREPSDKASGSGRGGVNRANAKASETSVRWNGTMAGHGDAHYRRREVVEFSCRSSWRADGFACARPSKTKGDDEGKRREHDGAKREETAQTRTISLTPLPSHRGTHTRQGVLLYILAAFAVVPALSLSRADERLESMAAKESAVASDKLTPTMAKLGFPWDRIDPTINGTCGTHKCFFRHVNSIDGFVVSYETDSGEDQVLGWERGLALERDYGLKQLFYQEHPPRKIDLPGPVGNIRDKMKPHRKNGHYKNFAVAPHFRKMCCQEQIKEFDSVIQDRRGFANTLTGDVAKLEIALEERLWLKNDFQVIIDLDGNVHLIDLTRPCVGTICSSDEGSKKARMQHQIKVRRILNGLRSLSSAVSETENADERVLVKLCSPGGTTK</sequence>
<dbReference type="EMBL" id="AGNL01004371">
    <property type="protein sequence ID" value="EJK73587.1"/>
    <property type="molecule type" value="Genomic_DNA"/>
</dbReference>
<comment type="caution">
    <text evidence="3">The sequence shown here is derived from an EMBL/GenBank/DDBJ whole genome shotgun (WGS) entry which is preliminary data.</text>
</comment>
<organism evidence="3 4">
    <name type="scientific">Thalassiosira oceanica</name>
    <name type="common">Marine diatom</name>
    <dbReference type="NCBI Taxonomy" id="159749"/>
    <lineage>
        <taxon>Eukaryota</taxon>
        <taxon>Sar</taxon>
        <taxon>Stramenopiles</taxon>
        <taxon>Ochrophyta</taxon>
        <taxon>Bacillariophyta</taxon>
        <taxon>Coscinodiscophyceae</taxon>
        <taxon>Thalassiosirophycidae</taxon>
        <taxon>Thalassiosirales</taxon>
        <taxon>Thalassiosiraceae</taxon>
        <taxon>Thalassiosira</taxon>
    </lineage>
</organism>
<evidence type="ECO:0000256" key="1">
    <source>
        <dbReference type="SAM" id="MobiDB-lite"/>
    </source>
</evidence>
<name>K0TNJ4_THAOC</name>
<feature type="region of interest" description="Disordered" evidence="1">
    <location>
        <begin position="1"/>
        <end position="37"/>
    </location>
</feature>
<feature type="compositionally biased region" description="Basic and acidic residues" evidence="1">
    <location>
        <begin position="74"/>
        <end position="94"/>
    </location>
</feature>
<keyword evidence="2" id="KW-1133">Transmembrane helix</keyword>
<keyword evidence="2" id="KW-0812">Transmembrane</keyword>
<reference evidence="3 4" key="1">
    <citation type="journal article" date="2012" name="Genome Biol.">
        <title>Genome and low-iron response of an oceanic diatom adapted to chronic iron limitation.</title>
        <authorList>
            <person name="Lommer M."/>
            <person name="Specht M."/>
            <person name="Roy A.S."/>
            <person name="Kraemer L."/>
            <person name="Andreson R."/>
            <person name="Gutowska M.A."/>
            <person name="Wolf J."/>
            <person name="Bergner S.V."/>
            <person name="Schilhabel M.B."/>
            <person name="Klostermeier U.C."/>
            <person name="Beiko R.G."/>
            <person name="Rosenstiel P."/>
            <person name="Hippler M."/>
            <person name="Laroche J."/>
        </authorList>
    </citation>
    <scope>NUCLEOTIDE SEQUENCE [LARGE SCALE GENOMIC DNA]</scope>
    <source>
        <strain evidence="3 4">CCMP1005</strain>
    </source>
</reference>
<dbReference type="Proteomes" id="UP000266841">
    <property type="component" value="Unassembled WGS sequence"/>
</dbReference>
<keyword evidence="4" id="KW-1185">Reference proteome</keyword>
<dbReference type="AlphaFoldDB" id="K0TNJ4"/>
<feature type="transmembrane region" description="Helical" evidence="2">
    <location>
        <begin position="116"/>
        <end position="133"/>
    </location>
</feature>